<evidence type="ECO:0000313" key="2">
    <source>
        <dbReference type="EMBL" id="KAJ7335986.1"/>
    </source>
</evidence>
<feature type="region of interest" description="Disordered" evidence="1">
    <location>
        <begin position="1"/>
        <end position="73"/>
    </location>
</feature>
<organism evidence="2 3">
    <name type="scientific">Desmophyllum pertusum</name>
    <dbReference type="NCBI Taxonomy" id="174260"/>
    <lineage>
        <taxon>Eukaryota</taxon>
        <taxon>Metazoa</taxon>
        <taxon>Cnidaria</taxon>
        <taxon>Anthozoa</taxon>
        <taxon>Hexacorallia</taxon>
        <taxon>Scleractinia</taxon>
        <taxon>Caryophylliina</taxon>
        <taxon>Caryophylliidae</taxon>
        <taxon>Desmophyllum</taxon>
    </lineage>
</organism>
<evidence type="ECO:0000256" key="1">
    <source>
        <dbReference type="SAM" id="MobiDB-lite"/>
    </source>
</evidence>
<feature type="compositionally biased region" description="Acidic residues" evidence="1">
    <location>
        <begin position="39"/>
        <end position="57"/>
    </location>
</feature>
<name>A0A9X0CGX9_9CNID</name>
<feature type="region of interest" description="Disordered" evidence="1">
    <location>
        <begin position="174"/>
        <end position="196"/>
    </location>
</feature>
<sequence length="196" mass="20617">MLLYSLKRALKKSSAPNQTSTGSEKDSTDSSEPYTEPAEVSEELNDVPAADELDDGDASVKSESAESVGSANESFVELSSLAQLLYSLKRALKKSSAPNQTSTGSEKDSTDSSEPYTEPAEVSEELNDVPAADELDDGDASVKSESAESVGSANESFVEPRFGVSSVQQLIDTPVGTQTASSPFAGAVRQRSYDSN</sequence>
<evidence type="ECO:0000313" key="3">
    <source>
        <dbReference type="Proteomes" id="UP001163046"/>
    </source>
</evidence>
<feature type="region of interest" description="Disordered" evidence="1">
    <location>
        <begin position="92"/>
        <end position="158"/>
    </location>
</feature>
<feature type="compositionally biased region" description="Acidic residues" evidence="1">
    <location>
        <begin position="121"/>
        <end position="139"/>
    </location>
</feature>
<reference evidence="2" key="1">
    <citation type="submission" date="2023-01" db="EMBL/GenBank/DDBJ databases">
        <title>Genome assembly of the deep-sea coral Lophelia pertusa.</title>
        <authorList>
            <person name="Herrera S."/>
            <person name="Cordes E."/>
        </authorList>
    </citation>
    <scope>NUCLEOTIDE SEQUENCE</scope>
    <source>
        <strain evidence="2">USNM1676648</strain>
        <tissue evidence="2">Polyp</tissue>
    </source>
</reference>
<accession>A0A9X0CGX9</accession>
<dbReference type="EMBL" id="MU827783">
    <property type="protein sequence ID" value="KAJ7335986.1"/>
    <property type="molecule type" value="Genomic_DNA"/>
</dbReference>
<dbReference type="AlphaFoldDB" id="A0A9X0CGX9"/>
<comment type="caution">
    <text evidence="2">The sequence shown here is derived from an EMBL/GenBank/DDBJ whole genome shotgun (WGS) entry which is preliminary data.</text>
</comment>
<keyword evidence="3" id="KW-1185">Reference proteome</keyword>
<protein>
    <submittedName>
        <fullName evidence="2">Uncharacterized protein</fullName>
    </submittedName>
</protein>
<proteinExistence type="predicted"/>
<dbReference type="Proteomes" id="UP001163046">
    <property type="component" value="Unassembled WGS sequence"/>
</dbReference>
<gene>
    <name evidence="2" type="ORF">OS493_013352</name>
</gene>